<feature type="coiled-coil region" evidence="1">
    <location>
        <begin position="228"/>
        <end position="432"/>
    </location>
</feature>
<accession>A0A6S7IFM2</accession>
<feature type="coiled-coil region" evidence="1">
    <location>
        <begin position="5"/>
        <end position="81"/>
    </location>
</feature>
<organism evidence="3 4">
    <name type="scientific">Paramuricea clavata</name>
    <name type="common">Red gorgonian</name>
    <name type="synonym">Violescent sea-whip</name>
    <dbReference type="NCBI Taxonomy" id="317549"/>
    <lineage>
        <taxon>Eukaryota</taxon>
        <taxon>Metazoa</taxon>
        <taxon>Cnidaria</taxon>
        <taxon>Anthozoa</taxon>
        <taxon>Octocorallia</taxon>
        <taxon>Malacalcyonacea</taxon>
        <taxon>Plexauridae</taxon>
        <taxon>Paramuricea</taxon>
    </lineage>
</organism>
<dbReference type="EMBL" id="CACRXK020009696">
    <property type="protein sequence ID" value="CAB4017755.1"/>
    <property type="molecule type" value="Genomic_DNA"/>
</dbReference>
<reference evidence="3" key="1">
    <citation type="submission" date="2020-04" db="EMBL/GenBank/DDBJ databases">
        <authorList>
            <person name="Alioto T."/>
            <person name="Alioto T."/>
            <person name="Gomez Garrido J."/>
        </authorList>
    </citation>
    <scope>NUCLEOTIDE SEQUENCE</scope>
    <source>
        <strain evidence="3">A484AB</strain>
    </source>
</reference>
<gene>
    <name evidence="3" type="ORF">PACLA_8A070444</name>
</gene>
<feature type="region of interest" description="Disordered" evidence="2">
    <location>
        <begin position="154"/>
        <end position="193"/>
    </location>
</feature>
<name>A0A6S7IFM2_PARCT</name>
<protein>
    <submittedName>
        <fullName evidence="3">Uncharacterized protein</fullName>
    </submittedName>
</protein>
<dbReference type="OrthoDB" id="5972338at2759"/>
<evidence type="ECO:0000256" key="2">
    <source>
        <dbReference type="SAM" id="MobiDB-lite"/>
    </source>
</evidence>
<evidence type="ECO:0000313" key="4">
    <source>
        <dbReference type="Proteomes" id="UP001152795"/>
    </source>
</evidence>
<comment type="caution">
    <text evidence="3">The sequence shown here is derived from an EMBL/GenBank/DDBJ whole genome shotgun (WGS) entry which is preliminary data.</text>
</comment>
<evidence type="ECO:0000256" key="1">
    <source>
        <dbReference type="SAM" id="Coils"/>
    </source>
</evidence>
<sequence>MPTFQSQQRENLEFLEQERKGLEETTLELEQLVETRTEELEVTRQALEEKTHHYEEMRETVHKLRNQLSDVQDELDAVQSQAYLVMLEQEKELTAVSRVLEKTWERLVTVVEIYKEQFKVQEQPDVERDSEEISTDPYKPSFVYSVLAAVSGTVPQADDVKESPSQEEATETPDNDEVAPSEKQASGEKSRDLSDDFMLVSRAKAFQKLLSELESYIQDGNEHTQMIIQRQVDEIVNLEESLREAKQHYEEQITNLKQELENEGCKMKKVQGENENKKYEIESLKLELKTVEQNLEASRENMKELGNRCCALIEQETENQVLNEKLRLINHELEKVKQDKACLEKELRETAERLERLVEASEGNDKEKQKTVIEETFTEILNKKLHLEREIEKLRSSFAKALKENETFAQYNTRLENKASILGSNLIRAEDEIYRLDGIVDRFCMATQSGWQTMTPSQDLRDLLKELNIDVE</sequence>
<keyword evidence="4" id="KW-1185">Reference proteome</keyword>
<feature type="compositionally biased region" description="Acidic residues" evidence="2">
    <location>
        <begin position="168"/>
        <end position="179"/>
    </location>
</feature>
<keyword evidence="1" id="KW-0175">Coiled coil</keyword>
<dbReference type="AlphaFoldDB" id="A0A6S7IFM2"/>
<proteinExistence type="predicted"/>
<dbReference type="Proteomes" id="UP001152795">
    <property type="component" value="Unassembled WGS sequence"/>
</dbReference>
<evidence type="ECO:0000313" key="3">
    <source>
        <dbReference type="EMBL" id="CAB4017755.1"/>
    </source>
</evidence>